<dbReference type="RefSeq" id="WP_147375918.1">
    <property type="nucleotide sequence ID" value="NZ_RAPQ01000008.1"/>
</dbReference>
<dbReference type="AlphaFoldDB" id="A0A419X8Y1"/>
<protein>
    <submittedName>
        <fullName evidence="1">Uncharacterized protein</fullName>
    </submittedName>
</protein>
<gene>
    <name evidence="1" type="ORF">BXY64_1243</name>
</gene>
<comment type="caution">
    <text evidence="1">The sequence shown here is derived from an EMBL/GenBank/DDBJ whole genome shotgun (WGS) entry which is preliminary data.</text>
</comment>
<dbReference type="PROSITE" id="PS51257">
    <property type="entry name" value="PROKAR_LIPOPROTEIN"/>
    <property type="match status" value="1"/>
</dbReference>
<evidence type="ECO:0000313" key="1">
    <source>
        <dbReference type="EMBL" id="RKE04227.1"/>
    </source>
</evidence>
<dbReference type="Proteomes" id="UP000284531">
    <property type="component" value="Unassembled WGS sequence"/>
</dbReference>
<name>A0A419X8Y1_9BACT</name>
<organism evidence="1 2">
    <name type="scientific">Marinifilum flexuosum</name>
    <dbReference type="NCBI Taxonomy" id="1117708"/>
    <lineage>
        <taxon>Bacteria</taxon>
        <taxon>Pseudomonadati</taxon>
        <taxon>Bacteroidota</taxon>
        <taxon>Bacteroidia</taxon>
        <taxon>Marinilabiliales</taxon>
        <taxon>Marinifilaceae</taxon>
    </lineage>
</organism>
<proteinExistence type="predicted"/>
<keyword evidence="2" id="KW-1185">Reference proteome</keyword>
<dbReference type="OrthoDB" id="1120895at2"/>
<evidence type="ECO:0000313" key="2">
    <source>
        <dbReference type="Proteomes" id="UP000284531"/>
    </source>
</evidence>
<sequence>MRTIILNIILIMLFFGCATKNKLSEKLNESDQITYQHFAKDKFGEEVEFTFNSDKSYVICEKLNSKLQSNPNQLKEFFVYDIINGLTIYEDKIANAKIEWHNKTQLLITMQRGYITNPKDTGKWTYVFDLISKKKITETVKDKK</sequence>
<dbReference type="EMBL" id="RAPQ01000008">
    <property type="protein sequence ID" value="RKE04227.1"/>
    <property type="molecule type" value="Genomic_DNA"/>
</dbReference>
<reference evidence="1 2" key="1">
    <citation type="submission" date="2018-09" db="EMBL/GenBank/DDBJ databases">
        <title>Genomic Encyclopedia of Archaeal and Bacterial Type Strains, Phase II (KMG-II): from individual species to whole genera.</title>
        <authorList>
            <person name="Goeker M."/>
        </authorList>
    </citation>
    <scope>NUCLEOTIDE SEQUENCE [LARGE SCALE GENOMIC DNA]</scope>
    <source>
        <strain evidence="1 2">DSM 21950</strain>
    </source>
</reference>
<accession>A0A419X8Y1</accession>